<protein>
    <submittedName>
        <fullName evidence="2">Uncharacterized protein</fullName>
    </submittedName>
</protein>
<accession>A0AAE1F5Q4</accession>
<name>A0AAE1F5Q4_PETCI</name>
<sequence length="114" mass="12459">MFSARARSPTCHSPSPTHSLTPPLPMGSPFRNHPQLTTNSSLPPTSLLYGSVPHLPSYLLPPTPSTKKEQLQITQQHRISSHHYSKWGLLGPNYLQEGGLLVSLVLTAEKQADA</sequence>
<feature type="compositionally biased region" description="Polar residues" evidence="1">
    <location>
        <begin position="34"/>
        <end position="44"/>
    </location>
</feature>
<feature type="compositionally biased region" description="Low complexity" evidence="1">
    <location>
        <begin position="8"/>
        <end position="21"/>
    </location>
</feature>
<dbReference type="EMBL" id="JAWQEG010003208">
    <property type="protein sequence ID" value="KAK3867394.1"/>
    <property type="molecule type" value="Genomic_DNA"/>
</dbReference>
<dbReference type="EMBL" id="JAWQEG010002131">
    <property type="protein sequence ID" value="KAK3874166.1"/>
    <property type="molecule type" value="Genomic_DNA"/>
</dbReference>
<comment type="caution">
    <text evidence="2">The sequence shown here is derived from an EMBL/GenBank/DDBJ whole genome shotgun (WGS) entry which is preliminary data.</text>
</comment>
<evidence type="ECO:0000313" key="3">
    <source>
        <dbReference type="EMBL" id="KAK3874166.1"/>
    </source>
</evidence>
<dbReference type="Proteomes" id="UP001286313">
    <property type="component" value="Unassembled WGS sequence"/>
</dbReference>
<evidence type="ECO:0000313" key="4">
    <source>
        <dbReference type="Proteomes" id="UP001286313"/>
    </source>
</evidence>
<keyword evidence="4" id="KW-1185">Reference proteome</keyword>
<organism evidence="2 4">
    <name type="scientific">Petrolisthes cinctipes</name>
    <name type="common">Flat porcelain crab</name>
    <dbReference type="NCBI Taxonomy" id="88211"/>
    <lineage>
        <taxon>Eukaryota</taxon>
        <taxon>Metazoa</taxon>
        <taxon>Ecdysozoa</taxon>
        <taxon>Arthropoda</taxon>
        <taxon>Crustacea</taxon>
        <taxon>Multicrustacea</taxon>
        <taxon>Malacostraca</taxon>
        <taxon>Eumalacostraca</taxon>
        <taxon>Eucarida</taxon>
        <taxon>Decapoda</taxon>
        <taxon>Pleocyemata</taxon>
        <taxon>Anomura</taxon>
        <taxon>Galatheoidea</taxon>
        <taxon>Porcellanidae</taxon>
        <taxon>Petrolisthes</taxon>
    </lineage>
</organism>
<evidence type="ECO:0000256" key="1">
    <source>
        <dbReference type="SAM" id="MobiDB-lite"/>
    </source>
</evidence>
<evidence type="ECO:0000313" key="2">
    <source>
        <dbReference type="EMBL" id="KAK3867394.1"/>
    </source>
</evidence>
<proteinExistence type="predicted"/>
<gene>
    <name evidence="3" type="ORF">Pcinc_020875</name>
    <name evidence="2" type="ORF">Pcinc_027134</name>
</gene>
<feature type="region of interest" description="Disordered" evidence="1">
    <location>
        <begin position="1"/>
        <end position="45"/>
    </location>
</feature>
<reference evidence="2" key="1">
    <citation type="submission" date="2023-10" db="EMBL/GenBank/DDBJ databases">
        <title>Genome assemblies of two species of porcelain crab, Petrolisthes cinctipes and Petrolisthes manimaculis (Anomura: Porcellanidae).</title>
        <authorList>
            <person name="Angst P."/>
        </authorList>
    </citation>
    <scope>NUCLEOTIDE SEQUENCE</scope>
    <source>
        <strain evidence="2">PB745_01</strain>
        <tissue evidence="2">Gill</tissue>
    </source>
</reference>
<dbReference type="AlphaFoldDB" id="A0AAE1F5Q4"/>